<reference evidence="4" key="1">
    <citation type="submission" date="2017-02" db="UniProtKB">
        <authorList>
            <consortium name="WormBaseParasite"/>
        </authorList>
    </citation>
    <scope>IDENTIFICATION</scope>
</reference>
<dbReference type="InterPro" id="IPR016035">
    <property type="entry name" value="Acyl_Trfase/lysoPLipase"/>
</dbReference>
<evidence type="ECO:0000259" key="1">
    <source>
        <dbReference type="SMART" id="SM00827"/>
    </source>
</evidence>
<dbReference type="AlphaFoldDB" id="A0A0R3TAG0"/>
<dbReference type="Proteomes" id="UP000278807">
    <property type="component" value="Unassembled WGS sequence"/>
</dbReference>
<proteinExistence type="predicted"/>
<dbReference type="InterPro" id="IPR001227">
    <property type="entry name" value="Ac_transferase_dom_sf"/>
</dbReference>
<dbReference type="PANTHER" id="PTHR47170">
    <property type="entry name" value="MALONYL-COA ACP TRANSACYLASE, ACP-BINDING"/>
    <property type="match status" value="1"/>
</dbReference>
<dbReference type="SUPFAM" id="SSF55048">
    <property type="entry name" value="Probable ACP-binding domain of malonyl-CoA ACP transacylase"/>
    <property type="match status" value="1"/>
</dbReference>
<organism evidence="4">
    <name type="scientific">Rodentolepis nana</name>
    <name type="common">Dwarf tapeworm</name>
    <name type="synonym">Hymenolepis nana</name>
    <dbReference type="NCBI Taxonomy" id="102285"/>
    <lineage>
        <taxon>Eukaryota</taxon>
        <taxon>Metazoa</taxon>
        <taxon>Spiralia</taxon>
        <taxon>Lophotrochozoa</taxon>
        <taxon>Platyhelminthes</taxon>
        <taxon>Cestoda</taxon>
        <taxon>Eucestoda</taxon>
        <taxon>Cyclophyllidea</taxon>
        <taxon>Hymenolepididae</taxon>
        <taxon>Rodentolepis</taxon>
    </lineage>
</organism>
<dbReference type="STRING" id="102285.A0A0R3TAG0"/>
<evidence type="ECO:0000313" key="4">
    <source>
        <dbReference type="WBParaSite" id="HNAJ_0000404901-mRNA-1"/>
    </source>
</evidence>
<keyword evidence="3" id="KW-1185">Reference proteome</keyword>
<dbReference type="InterPro" id="IPR014043">
    <property type="entry name" value="Acyl_transferase_dom"/>
</dbReference>
<dbReference type="OrthoDB" id="541883at2759"/>
<dbReference type="InterPro" id="IPR016036">
    <property type="entry name" value="Malonyl_transacylase_ACP-bd"/>
</dbReference>
<dbReference type="EMBL" id="UZAE01002622">
    <property type="protein sequence ID" value="VDN99906.1"/>
    <property type="molecule type" value="Genomic_DNA"/>
</dbReference>
<dbReference type="PANTHER" id="PTHR47170:SF2">
    <property type="entry name" value="MALONYL-COA:ACP TRANSACYLASE (MAT) DOMAIN-CONTAINING PROTEIN"/>
    <property type="match status" value="1"/>
</dbReference>
<dbReference type="Gene3D" id="3.30.70.250">
    <property type="entry name" value="Malonyl-CoA ACP transacylase, ACP-binding"/>
    <property type="match status" value="1"/>
</dbReference>
<dbReference type="SUPFAM" id="SSF52151">
    <property type="entry name" value="FabD/lysophospholipase-like"/>
    <property type="match status" value="1"/>
</dbReference>
<sequence>MLASSKLLRPCWKLSSTVRANYDDFDYAYKRGEDGFCQFVDRPSQFPIEATSIFLFPGQGAQFVGMGRNLLKYPGVKEMYETASSMLRTDLLKTCLEGPSDKLRNNIHCQPAIYVTSLAAVKKLQHECPKMIENCVAAAGYSVGLHLVRVRAEAMQKVCKQIPGGMLSVRTTHESQLNDCINAARNACPLDLKTLTVCHCQIAAFLAPDVRVVSGTNQALEFIEKHYEQFRLKSVKRLDVEGPYHTVNMEPAMKAMIRAFGKMEEPRNPKIPVLCNYDVKPYLFNINPHLAISAKSIIYWEQILHCLYSRPDTYPFPMTVEVGPGRQLGATLRMVNRKAFQRYRNVEV</sequence>
<dbReference type="Gene3D" id="3.40.366.10">
    <property type="entry name" value="Malonyl-Coenzyme A Acyl Carrier Protein, domain 2"/>
    <property type="match status" value="1"/>
</dbReference>
<dbReference type="InterPro" id="IPR052760">
    <property type="entry name" value="Mitochondrial_malonyltrans"/>
</dbReference>
<feature type="domain" description="Malonyl-CoA:ACP transacylase (MAT)" evidence="1">
    <location>
        <begin position="55"/>
        <end position="339"/>
    </location>
</feature>
<evidence type="ECO:0000313" key="2">
    <source>
        <dbReference type="EMBL" id="VDN99906.1"/>
    </source>
</evidence>
<dbReference type="UniPathway" id="UPA00094"/>
<dbReference type="GO" id="GO:0016740">
    <property type="term" value="F:transferase activity"/>
    <property type="evidence" value="ECO:0007669"/>
    <property type="project" value="InterPro"/>
</dbReference>
<accession>A0A0R3TAG0</accession>
<dbReference type="WBParaSite" id="HNAJ_0000404901-mRNA-1">
    <property type="protein sequence ID" value="HNAJ_0000404901-mRNA-1"/>
    <property type="gene ID" value="HNAJ_0000404901"/>
</dbReference>
<protein>
    <submittedName>
        <fullName evidence="4">Malonyl-CoA:ACP transacylase (MAT) domain-containing protein</fullName>
    </submittedName>
</protein>
<name>A0A0R3TAG0_RODNA</name>
<dbReference type="GO" id="GO:0006633">
    <property type="term" value="P:fatty acid biosynthetic process"/>
    <property type="evidence" value="ECO:0007669"/>
    <property type="project" value="UniProtKB-UniPathway"/>
</dbReference>
<evidence type="ECO:0000313" key="3">
    <source>
        <dbReference type="Proteomes" id="UP000278807"/>
    </source>
</evidence>
<dbReference type="SMART" id="SM00827">
    <property type="entry name" value="PKS_AT"/>
    <property type="match status" value="1"/>
</dbReference>
<reference evidence="2 3" key="2">
    <citation type="submission" date="2018-11" db="EMBL/GenBank/DDBJ databases">
        <authorList>
            <consortium name="Pathogen Informatics"/>
        </authorList>
    </citation>
    <scope>NUCLEOTIDE SEQUENCE [LARGE SCALE GENOMIC DNA]</scope>
</reference>
<gene>
    <name evidence="2" type="ORF">HNAJ_LOCUS4047</name>
</gene>